<dbReference type="EMBL" id="CP136862">
    <property type="protein sequence ID" value="WOJ89855.1"/>
    <property type="molecule type" value="Genomic_DNA"/>
</dbReference>
<proteinExistence type="predicted"/>
<accession>A0ABZ0HSS5</accession>
<reference evidence="1 2" key="1">
    <citation type="submission" date="2023-10" db="EMBL/GenBank/DDBJ databases">
        <title>Novel methanotroph of the genus Methylocapsa from a subarctic wetland.</title>
        <authorList>
            <person name="Belova S.E."/>
            <person name="Oshkin I.Y."/>
            <person name="Miroshnikov K."/>
            <person name="Dedysh S.N."/>
        </authorList>
    </citation>
    <scope>NUCLEOTIDE SEQUENCE [LARGE SCALE GENOMIC DNA]</scope>
    <source>
        <strain evidence="1 2">RX1</strain>
    </source>
</reference>
<evidence type="ECO:0000313" key="2">
    <source>
        <dbReference type="Proteomes" id="UP001626536"/>
    </source>
</evidence>
<sequence length="87" mass="9473">MSGKTLREILFELVDRLGIKHSKPSSPGFAVDARGMPMFPSFAQREPVVECGRFLFTTVGNPGFGEPKAGKSATLGVEIREFEGPME</sequence>
<dbReference type="RefSeq" id="WP_407339301.1">
    <property type="nucleotide sequence ID" value="NZ_CP136862.1"/>
</dbReference>
<organism evidence="1 2">
    <name type="scientific">Methylocapsa polymorpha</name>
    <dbReference type="NCBI Taxonomy" id="3080828"/>
    <lineage>
        <taxon>Bacteria</taxon>
        <taxon>Pseudomonadati</taxon>
        <taxon>Pseudomonadota</taxon>
        <taxon>Alphaproteobacteria</taxon>
        <taxon>Hyphomicrobiales</taxon>
        <taxon>Beijerinckiaceae</taxon>
        <taxon>Methylocapsa</taxon>
    </lineage>
</organism>
<protein>
    <submittedName>
        <fullName evidence="1">Uncharacterized protein</fullName>
    </submittedName>
</protein>
<dbReference type="Proteomes" id="UP001626536">
    <property type="component" value="Chromosome"/>
</dbReference>
<keyword evidence="2" id="KW-1185">Reference proteome</keyword>
<evidence type="ECO:0000313" key="1">
    <source>
        <dbReference type="EMBL" id="WOJ89855.1"/>
    </source>
</evidence>
<gene>
    <name evidence="1" type="ORF">RZS28_00630</name>
</gene>
<name>A0ABZ0HSS5_9HYPH</name>